<dbReference type="GO" id="GO:0016363">
    <property type="term" value="C:nuclear matrix"/>
    <property type="evidence" value="ECO:0007669"/>
    <property type="project" value="TreeGrafter"/>
</dbReference>
<dbReference type="PANTHER" id="PTHR15952:SF11">
    <property type="entry name" value="EXPORTIN-T"/>
    <property type="match status" value="1"/>
</dbReference>
<evidence type="ECO:0000256" key="4">
    <source>
        <dbReference type="ARBA" id="ARBA00022448"/>
    </source>
</evidence>
<dbReference type="PANTHER" id="PTHR15952">
    <property type="entry name" value="EXPORTIN-T/LOS1"/>
    <property type="match status" value="1"/>
</dbReference>
<keyword evidence="6 9" id="KW-0820">tRNA-binding</keyword>
<evidence type="ECO:0000313" key="12">
    <source>
        <dbReference type="EMBL" id="CAI5760373.1"/>
    </source>
</evidence>
<evidence type="ECO:0000259" key="11">
    <source>
        <dbReference type="Pfam" id="PF19282"/>
    </source>
</evidence>
<comment type="function">
    <text evidence="9">tRNA nucleus export receptor which facilitates tRNA translocation across the nuclear pore complex.</text>
</comment>
<dbReference type="OrthoDB" id="26399at2759"/>
<keyword evidence="13" id="KW-1185">Reference proteome</keyword>
<dbReference type="Pfam" id="PF19282">
    <property type="entry name" value="Exportin-T"/>
    <property type="match status" value="1"/>
</dbReference>
<accession>A0A9W4TXU7</accession>
<dbReference type="InterPro" id="IPR013598">
    <property type="entry name" value="Exportin-1/Importin-b-like"/>
</dbReference>
<dbReference type="AlphaFoldDB" id="A0A9W4TXU7"/>
<dbReference type="GO" id="GO:0071528">
    <property type="term" value="P:tRNA re-export from nucleus"/>
    <property type="evidence" value="ECO:0007669"/>
    <property type="project" value="UniProtKB-UniRule"/>
</dbReference>
<keyword evidence="7 9" id="KW-0694">RNA-binding</keyword>
<feature type="domain" description="Exportin-1/Importin-beta-like" evidence="10">
    <location>
        <begin position="100"/>
        <end position="248"/>
    </location>
</feature>
<sequence>MNHQIQQAVEIALSGTADPTLKTQAFEFINQIKSTQEGYQSSVNILLNDNNGSINEGLKFFIYQVIHENIENLNEDQLFSLNNQIFKKLSQYISNEVREPSHLKNKFSQIFSKMFCSVYLNINTNFLKDVLLLTQSNNQIALDYYTRILIGIHSEIGDKYIVRSQEFQDRVTLLKDAIRNNDMTQLVESWKSILTNSSNNDEILDNTLKIVGSYVTWMEISLFVSPQFINTILSFLKSEKQKNTTSQTIIDILSKKMPPKNKLELISLLNLTDIISSIDLKNDDLEFMENISKLLNQIGLELLFVLENDATLVDVVKTHLYKLWPLIFTFLDHEYDDVSQCTFPFIQHFLFLSKKIPQLYSYELLSTLLDKIVLKMKFDDDDDGEDLDELQEFNEFRQKLKLFQDSIASLMPTLFIERIPVIINDSLFGNTTNWRNIELGLYELSNFSDILRNNILNIPKDKINNSEPYLIFQNFLIKLINSTFIIKHKQIQSIFFELVIKHYSFLNQQKNSDEIVIRILEIFTSPLGLFNENEKTRLRVWYLFFRFIKLTKPRLNNEVLIENIITNLQPLLIIKAELPTKDEDDDVVQNGNFSNQQYLFETIGLLISLIPENLSSLKSKLIDIIFQPIFYDLEQCITMHNNKSEQQPLIILQAHHSLMALGTIARGYDYEQGLKFSPNIIEKVNNAAQVVLITLENFSKFESVRDSSRFAFARFIPILKNTNDVSSHLTKLITLIWSNSNLKMTEISDFLSFLGQIIHNYKTDENIYQLLNNFLTPLFQKIFHILNESFEEDSLRPDIIRDKNFLKKSLLTLIHSIITNHLSSLLITETNKQEFPEVMSKLFEYAYDLNDSGSSKLSIQQLTHLVNIFGNSGGKINDDLDKFGQTLSTSVEGIDEFLMEKIVQLSFELPFQKQEFNPSDAQYRLIAQDIAILLKTYQLRKNDEFLKYLSSYLINMGLSQDLTNDFCNNLINLDLKDFKKYFVTFINKMKGGK</sequence>
<reference evidence="12" key="1">
    <citation type="submission" date="2022-12" db="EMBL/GenBank/DDBJ databases">
        <authorList>
            <person name="Brejova B."/>
        </authorList>
    </citation>
    <scope>NUCLEOTIDE SEQUENCE</scope>
</reference>
<evidence type="ECO:0000259" key="10">
    <source>
        <dbReference type="Pfam" id="PF08389"/>
    </source>
</evidence>
<dbReference type="GO" id="GO:0005643">
    <property type="term" value="C:nuclear pore"/>
    <property type="evidence" value="ECO:0007669"/>
    <property type="project" value="TreeGrafter"/>
</dbReference>
<dbReference type="InterPro" id="IPR016024">
    <property type="entry name" value="ARM-type_fold"/>
</dbReference>
<dbReference type="GO" id="GO:0000049">
    <property type="term" value="F:tRNA binding"/>
    <property type="evidence" value="ECO:0007669"/>
    <property type="project" value="UniProtKB-UniRule"/>
</dbReference>
<dbReference type="GO" id="GO:0005737">
    <property type="term" value="C:cytoplasm"/>
    <property type="evidence" value="ECO:0007669"/>
    <property type="project" value="UniProtKB-SubCell"/>
</dbReference>
<evidence type="ECO:0000256" key="1">
    <source>
        <dbReference type="ARBA" id="ARBA00004496"/>
    </source>
</evidence>
<evidence type="ECO:0000256" key="5">
    <source>
        <dbReference type="ARBA" id="ARBA00022490"/>
    </source>
</evidence>
<dbReference type="InterPro" id="IPR040017">
    <property type="entry name" value="XPOT"/>
</dbReference>
<protein>
    <recommendedName>
        <fullName evidence="3 9">Exportin-T</fullName>
    </recommendedName>
    <alternativeName>
        <fullName evidence="9">Exportin(tRNA)</fullName>
    </alternativeName>
    <alternativeName>
        <fullName evidence="9">tRNA exportin</fullName>
    </alternativeName>
</protein>
<evidence type="ECO:0000256" key="9">
    <source>
        <dbReference type="RuleBase" id="RU366037"/>
    </source>
</evidence>
<keyword evidence="8 9" id="KW-0539">Nucleus</keyword>
<organism evidence="12 13">
    <name type="scientific">Candida verbasci</name>
    <dbReference type="NCBI Taxonomy" id="1227364"/>
    <lineage>
        <taxon>Eukaryota</taxon>
        <taxon>Fungi</taxon>
        <taxon>Dikarya</taxon>
        <taxon>Ascomycota</taxon>
        <taxon>Saccharomycotina</taxon>
        <taxon>Pichiomycetes</taxon>
        <taxon>Debaryomycetaceae</taxon>
        <taxon>Candida/Lodderomyces clade</taxon>
        <taxon>Candida</taxon>
    </lineage>
</organism>
<dbReference type="Pfam" id="PF08389">
    <property type="entry name" value="Xpo1"/>
    <property type="match status" value="1"/>
</dbReference>
<dbReference type="Proteomes" id="UP001152885">
    <property type="component" value="Unassembled WGS sequence"/>
</dbReference>
<evidence type="ECO:0000256" key="2">
    <source>
        <dbReference type="ARBA" id="ARBA00009466"/>
    </source>
</evidence>
<evidence type="ECO:0000256" key="3">
    <source>
        <dbReference type="ARBA" id="ARBA00018928"/>
    </source>
</evidence>
<gene>
    <name evidence="12" type="ORF">CANVERA_P4883</name>
</gene>
<proteinExistence type="inferred from homology"/>
<dbReference type="SUPFAM" id="SSF48371">
    <property type="entry name" value="ARM repeat"/>
    <property type="match status" value="1"/>
</dbReference>
<comment type="similarity">
    <text evidence="2 9">Belongs to the exportin family.</text>
</comment>
<dbReference type="InterPro" id="IPR011989">
    <property type="entry name" value="ARM-like"/>
</dbReference>
<evidence type="ECO:0000313" key="13">
    <source>
        <dbReference type="Proteomes" id="UP001152885"/>
    </source>
</evidence>
<keyword evidence="4 9" id="KW-0813">Transport</keyword>
<dbReference type="InterPro" id="IPR045546">
    <property type="entry name" value="Exportin-T_C"/>
</dbReference>
<evidence type="ECO:0000256" key="8">
    <source>
        <dbReference type="ARBA" id="ARBA00023242"/>
    </source>
</evidence>
<comment type="subcellular location">
    <subcellularLocation>
        <location evidence="1 9">Cytoplasm</location>
    </subcellularLocation>
    <subcellularLocation>
        <location evidence="9">Nucleus</location>
    </subcellularLocation>
    <text evidence="9">Shuttles between the nucleus and the cytoplasm.</text>
</comment>
<feature type="domain" description="Exportin-T C-terminal" evidence="11">
    <location>
        <begin position="316"/>
        <end position="989"/>
    </location>
</feature>
<dbReference type="GO" id="GO:0031267">
    <property type="term" value="F:small GTPase binding"/>
    <property type="evidence" value="ECO:0007669"/>
    <property type="project" value="InterPro"/>
</dbReference>
<name>A0A9W4TXU7_9ASCO</name>
<keyword evidence="5 9" id="KW-0963">Cytoplasm</keyword>
<comment type="caution">
    <text evidence="12">The sequence shown here is derived from an EMBL/GenBank/DDBJ whole genome shotgun (WGS) entry which is preliminary data.</text>
</comment>
<evidence type="ECO:0000256" key="6">
    <source>
        <dbReference type="ARBA" id="ARBA00022555"/>
    </source>
</evidence>
<dbReference type="EMBL" id="CANTUO010000006">
    <property type="protein sequence ID" value="CAI5760373.1"/>
    <property type="molecule type" value="Genomic_DNA"/>
</dbReference>
<dbReference type="Gene3D" id="1.25.10.10">
    <property type="entry name" value="Leucine-rich Repeat Variant"/>
    <property type="match status" value="1"/>
</dbReference>
<evidence type="ECO:0000256" key="7">
    <source>
        <dbReference type="ARBA" id="ARBA00022884"/>
    </source>
</evidence>